<protein>
    <submittedName>
        <fullName evidence="1">Uncharacterized protein</fullName>
    </submittedName>
</protein>
<dbReference type="OrthoDB" id="417271at2"/>
<evidence type="ECO:0000313" key="2">
    <source>
        <dbReference type="Proteomes" id="UP000231259"/>
    </source>
</evidence>
<evidence type="ECO:0000313" key="1">
    <source>
        <dbReference type="EMBL" id="PIL21388.1"/>
    </source>
</evidence>
<dbReference type="EMBL" id="AWWI01000041">
    <property type="protein sequence ID" value="PIL21388.1"/>
    <property type="molecule type" value="Genomic_DNA"/>
</dbReference>
<proteinExistence type="predicted"/>
<keyword evidence="2" id="KW-1185">Reference proteome</keyword>
<gene>
    <name evidence="1" type="ORF">P775_04615</name>
</gene>
<reference evidence="1 2" key="1">
    <citation type="submission" date="2013-09" db="EMBL/GenBank/DDBJ databases">
        <title>Genome sequencing of Phaeobacter antarcticus sp. nov. SM1211.</title>
        <authorList>
            <person name="Zhang X.-Y."/>
            <person name="Liu C."/>
            <person name="Chen X.-L."/>
            <person name="Xie B.-B."/>
            <person name="Qin Q.-L."/>
            <person name="Rong J.-C."/>
            <person name="Zhang Y.-Z."/>
        </authorList>
    </citation>
    <scope>NUCLEOTIDE SEQUENCE [LARGE SCALE GENOMIC DNA]</scope>
    <source>
        <strain evidence="1 2">SM1211</strain>
    </source>
</reference>
<comment type="caution">
    <text evidence="1">The sequence shown here is derived from an EMBL/GenBank/DDBJ whole genome shotgun (WGS) entry which is preliminary data.</text>
</comment>
<accession>A0A2G8RJX2</accession>
<dbReference type="Proteomes" id="UP000231259">
    <property type="component" value="Unassembled WGS sequence"/>
</dbReference>
<name>A0A2G8RJX2_9RHOB</name>
<organism evidence="1 2">
    <name type="scientific">Puniceibacterium antarcticum</name>
    <dbReference type="NCBI Taxonomy" id="1206336"/>
    <lineage>
        <taxon>Bacteria</taxon>
        <taxon>Pseudomonadati</taxon>
        <taxon>Pseudomonadota</taxon>
        <taxon>Alphaproteobacteria</taxon>
        <taxon>Rhodobacterales</taxon>
        <taxon>Paracoccaceae</taxon>
        <taxon>Puniceibacterium</taxon>
    </lineage>
</organism>
<dbReference type="Pfam" id="PF21419">
    <property type="entry name" value="RoxA-like_Cyt-c"/>
    <property type="match status" value="1"/>
</dbReference>
<dbReference type="AlphaFoldDB" id="A0A2G8RJX2"/>
<sequence length="160" mass="17932">MKGARSEYLEICNPQTSIVMYGSPITPCASFDGRSLEGKEEAIMRQLDQQRGYNATALHGAWALAPYLHTGVIPTMFHLLVPAQRPDRFVKGRLTYDTQNLGFDWEEGADGGYLFETTAFHALTIKGHDTDIVEGDRTYRLDWSDDIPGAMALIEYLKTL</sequence>